<dbReference type="RefSeq" id="WP_203725830.1">
    <property type="nucleotide sequence ID" value="NZ_BAAATX010000002.1"/>
</dbReference>
<dbReference type="SUPFAM" id="SSF52402">
    <property type="entry name" value="Adenine nucleotide alpha hydrolases-like"/>
    <property type="match status" value="2"/>
</dbReference>
<dbReference type="CDD" id="cd00293">
    <property type="entry name" value="USP-like"/>
    <property type="match status" value="1"/>
</dbReference>
<proteinExistence type="predicted"/>
<comment type="caution">
    <text evidence="2">The sequence shown here is derived from an EMBL/GenBank/DDBJ whole genome shotgun (WGS) entry which is preliminary data.</text>
</comment>
<organism evidence="2 3">
    <name type="scientific">Paractinoplanes durhamensis</name>
    <dbReference type="NCBI Taxonomy" id="113563"/>
    <lineage>
        <taxon>Bacteria</taxon>
        <taxon>Bacillati</taxon>
        <taxon>Actinomycetota</taxon>
        <taxon>Actinomycetes</taxon>
        <taxon>Micromonosporales</taxon>
        <taxon>Micromonosporaceae</taxon>
        <taxon>Paractinoplanes</taxon>
    </lineage>
</organism>
<dbReference type="InterPro" id="IPR006016">
    <property type="entry name" value="UspA"/>
</dbReference>
<dbReference type="Pfam" id="PF00582">
    <property type="entry name" value="Usp"/>
    <property type="match status" value="1"/>
</dbReference>
<reference evidence="2 3" key="1">
    <citation type="submission" date="2021-01" db="EMBL/GenBank/DDBJ databases">
        <title>Whole genome shotgun sequence of Actinoplanes durhamensis NBRC 14914.</title>
        <authorList>
            <person name="Komaki H."/>
            <person name="Tamura T."/>
        </authorList>
    </citation>
    <scope>NUCLEOTIDE SEQUENCE [LARGE SCALE GENOMIC DNA]</scope>
    <source>
        <strain evidence="2 3">NBRC 14914</strain>
    </source>
</reference>
<evidence type="ECO:0000313" key="2">
    <source>
        <dbReference type="EMBL" id="GIE00202.1"/>
    </source>
</evidence>
<dbReference type="EMBL" id="BOML01000013">
    <property type="protein sequence ID" value="GIE00202.1"/>
    <property type="molecule type" value="Genomic_DNA"/>
</dbReference>
<sequence length="299" mass="31629">MSSDAATGSTRPVVVGVDGLRRVAGTIDLAALEAARRGTQLLIVHVWPGRYRGAVRVSGASSSRDDGWRLLEVAERRAHFAVPDLPVRTELREGVAAAVLADCSAGARLLVTGNRDRFRKGTSWGSTAAYLARHSVCPLLVDRGADHDGPVVVASSARPGGTAALGYAFAEASLVGSRLVAVHMWTRPAGIDGSAPLMTRGGWAVERRAAADRLARAVDTWSGRFPEVNVEHLTVSDLDMAGTIEAASRRGRLLVGGIGRLGLFTELLYGPSGPTLCPVLLVPNDWPVMDRRSRPAVTC</sequence>
<evidence type="ECO:0000313" key="3">
    <source>
        <dbReference type="Proteomes" id="UP000637628"/>
    </source>
</evidence>
<dbReference type="Proteomes" id="UP000637628">
    <property type="component" value="Unassembled WGS sequence"/>
</dbReference>
<evidence type="ECO:0000259" key="1">
    <source>
        <dbReference type="Pfam" id="PF00582"/>
    </source>
</evidence>
<accession>A0ABQ3YRP8</accession>
<dbReference type="InterPro" id="IPR014729">
    <property type="entry name" value="Rossmann-like_a/b/a_fold"/>
</dbReference>
<protein>
    <submittedName>
        <fullName evidence="2">Universal stress protein</fullName>
    </submittedName>
</protein>
<gene>
    <name evidence="2" type="ORF">Adu01nite_15520</name>
</gene>
<dbReference type="Gene3D" id="3.40.50.620">
    <property type="entry name" value="HUPs"/>
    <property type="match status" value="2"/>
</dbReference>
<name>A0ABQ3YRP8_9ACTN</name>
<keyword evidence="3" id="KW-1185">Reference proteome</keyword>
<feature type="domain" description="UspA" evidence="1">
    <location>
        <begin position="11"/>
        <end position="141"/>
    </location>
</feature>